<dbReference type="InterPro" id="IPR034016">
    <property type="entry name" value="M1_APN-typ"/>
</dbReference>
<dbReference type="InterPro" id="IPR050344">
    <property type="entry name" value="Peptidase_M1_aminopeptidases"/>
</dbReference>
<evidence type="ECO:0000256" key="10">
    <source>
        <dbReference type="SAM" id="SignalP"/>
    </source>
</evidence>
<keyword evidence="10" id="KW-0732">Signal</keyword>
<dbReference type="Pfam" id="PF11838">
    <property type="entry name" value="ERAP1_C"/>
    <property type="match status" value="1"/>
</dbReference>
<dbReference type="PANTHER" id="PTHR11533:SF174">
    <property type="entry name" value="PUROMYCIN-SENSITIVE AMINOPEPTIDASE-RELATED"/>
    <property type="match status" value="1"/>
</dbReference>
<dbReference type="Gene3D" id="2.60.40.1910">
    <property type="match status" value="1"/>
</dbReference>
<evidence type="ECO:0000256" key="3">
    <source>
        <dbReference type="ARBA" id="ARBA00022438"/>
    </source>
</evidence>
<accession>A0ABT2CYZ6</accession>
<evidence type="ECO:0000313" key="14">
    <source>
        <dbReference type="EMBL" id="MCS0659201.1"/>
    </source>
</evidence>
<dbReference type="PANTHER" id="PTHR11533">
    <property type="entry name" value="PROTEASE M1 ZINC METALLOPROTEASE"/>
    <property type="match status" value="1"/>
</dbReference>
<keyword evidence="15" id="KW-1185">Reference proteome</keyword>
<dbReference type="EMBL" id="JANUGU010000004">
    <property type="protein sequence ID" value="MCS0659201.1"/>
    <property type="molecule type" value="Genomic_DNA"/>
</dbReference>
<dbReference type="CDD" id="cd09601">
    <property type="entry name" value="M1_APN-Q_like"/>
    <property type="match status" value="1"/>
</dbReference>
<dbReference type="InterPro" id="IPR024571">
    <property type="entry name" value="ERAP1-like_C_dom"/>
</dbReference>
<dbReference type="PRINTS" id="PR00756">
    <property type="entry name" value="ALADIPTASE"/>
</dbReference>
<dbReference type="Pfam" id="PF01433">
    <property type="entry name" value="Peptidase_M1"/>
    <property type="match status" value="1"/>
</dbReference>
<comment type="similarity">
    <text evidence="2 9">Belongs to the peptidase M1 family.</text>
</comment>
<dbReference type="InterPro" id="IPR014782">
    <property type="entry name" value="Peptidase_M1_dom"/>
</dbReference>
<dbReference type="InterPro" id="IPR042097">
    <property type="entry name" value="Aminopeptidase_N-like_N_sf"/>
</dbReference>
<evidence type="ECO:0000259" key="13">
    <source>
        <dbReference type="Pfam" id="PF17900"/>
    </source>
</evidence>
<feature type="domain" description="Peptidase M1 membrane alanine aminopeptidase" evidence="11">
    <location>
        <begin position="261"/>
        <end position="473"/>
    </location>
</feature>
<name>A0ABT2CYZ6_9BURK</name>
<dbReference type="Gene3D" id="1.25.50.20">
    <property type="match status" value="1"/>
</dbReference>
<keyword evidence="8 9" id="KW-0482">Metalloprotease</keyword>
<evidence type="ECO:0000256" key="1">
    <source>
        <dbReference type="ARBA" id="ARBA00000098"/>
    </source>
</evidence>
<proteinExistence type="inferred from homology"/>
<gene>
    <name evidence="14" type="ORF">NX778_14115</name>
</gene>
<organism evidence="14 15">
    <name type="scientific">Massilia terrae</name>
    <dbReference type="NCBI Taxonomy" id="1811224"/>
    <lineage>
        <taxon>Bacteria</taxon>
        <taxon>Pseudomonadati</taxon>
        <taxon>Pseudomonadota</taxon>
        <taxon>Betaproteobacteria</taxon>
        <taxon>Burkholderiales</taxon>
        <taxon>Oxalobacteraceae</taxon>
        <taxon>Telluria group</taxon>
        <taxon>Massilia</taxon>
    </lineage>
</organism>
<dbReference type="EC" id="3.4.11.-" evidence="9"/>
<keyword evidence="4 9" id="KW-0645">Protease</keyword>
<dbReference type="InterPro" id="IPR045357">
    <property type="entry name" value="Aminopeptidase_N-like_N"/>
</dbReference>
<evidence type="ECO:0000256" key="4">
    <source>
        <dbReference type="ARBA" id="ARBA00022670"/>
    </source>
</evidence>
<dbReference type="Gene3D" id="2.60.40.1730">
    <property type="entry name" value="tricorn interacting facor f3 domain"/>
    <property type="match status" value="1"/>
</dbReference>
<comment type="catalytic activity">
    <reaction evidence="1">
        <text>Release of an N-terminal amino acid, Xaa-|-Yaa- from a peptide, amide or arylamide. Xaa is preferably Ala, but may be most amino acids including Pro (slow action). When a terminal hydrophobic residue is followed by a prolyl residue, the two may be released as an intact Xaa-Pro dipeptide.</text>
        <dbReference type="EC" id="3.4.11.2"/>
    </reaction>
</comment>
<evidence type="ECO:0000256" key="6">
    <source>
        <dbReference type="ARBA" id="ARBA00022801"/>
    </source>
</evidence>
<evidence type="ECO:0000256" key="9">
    <source>
        <dbReference type="RuleBase" id="RU364040"/>
    </source>
</evidence>
<dbReference type="InterPro" id="IPR027268">
    <property type="entry name" value="Peptidase_M4/M1_CTD_sf"/>
</dbReference>
<feature type="signal peptide" evidence="10">
    <location>
        <begin position="1"/>
        <end position="23"/>
    </location>
</feature>
<evidence type="ECO:0000259" key="11">
    <source>
        <dbReference type="Pfam" id="PF01433"/>
    </source>
</evidence>
<dbReference type="SUPFAM" id="SSF55486">
    <property type="entry name" value="Metalloproteases ('zincins'), catalytic domain"/>
    <property type="match status" value="1"/>
</dbReference>
<dbReference type="InterPro" id="IPR001930">
    <property type="entry name" value="Peptidase_M1"/>
</dbReference>
<feature type="chain" id="PRO_5046742029" description="Aminopeptidase" evidence="10">
    <location>
        <begin position="24"/>
        <end position="873"/>
    </location>
</feature>
<reference evidence="14 15" key="1">
    <citation type="submission" date="2022-08" db="EMBL/GenBank/DDBJ databases">
        <title>Reclassification of Massilia species as members of the genera Telluria, Duganella, Pseudoduganella, Mokoshia gen. nov. and Zemynaea gen. nov. using orthogonal and non-orthogonal genome-based approaches.</title>
        <authorList>
            <person name="Bowman J.P."/>
        </authorList>
    </citation>
    <scope>NUCLEOTIDE SEQUENCE [LARGE SCALE GENOMIC DNA]</scope>
    <source>
        <strain evidence="14 15">JCM 31606</strain>
    </source>
</reference>
<evidence type="ECO:0000256" key="2">
    <source>
        <dbReference type="ARBA" id="ARBA00010136"/>
    </source>
</evidence>
<keyword evidence="5 9" id="KW-0479">Metal-binding</keyword>
<sequence length="873" mass="96013">MKHHLLRAAIAAAFALDAGAAFAEAPFSFAATPGKLPKDVLPIQYAAHIVPDIAANTFRGEESVEIDVLKPTSAIMLNADKLQIANATLSGNGLAPITLVPAVDARQQTVSFSLPKPIKPGRYRLAMQFSGQINREARGMFYMNYKSGADSKKMIATTMEPTDARRLLPSWDEPSFRARYKLSIDVPASFSAYSNTPVDKRQVLADGKQRISFALTPKMPSYLVVLAAGELERLSGKQDGVDIGVVTTKGKLGSAAAPLADAKEIIHYYNGYFGVPYPLPKLDLIAMPGGFNGAMENWGGITYNESALLVDPQRSAPEVRQGTFMVNAHEIAHQWFGNLVTMAWWDNLWLNEGFASWMSSKATDHFHPEWRPYLNGIAEREGVLNLDARKTTHPIQTRIDNESQAANAFDAITYEKGQGFLRMLEDYLGEDAFRKGIRNYMATHKYSNTTSQDLWNALEQASGKPVGQLASDWTTQPGFPLIKVEQACENGKRMVTLSQQQFRVDEPAAEQRLWHVPLQVGTVNGRAIYTLLSTASTTFEQGGCEGALVVDPYSVGFFRIQYDPQSFQALSAQAAKLPDPTRLKLLTDTWALVSAGSLPLDSYLKLVRAYQHEPRLAVWQSIGGNLGALYRLADKEPEQALIARFINEFATPKMRELGWDERPGESAEDKRLRALLAMALAQTGDADAIAQARQRFARYLADPASVSPSMLEFVLRTTGRYADAATYDAIAKRTLEATNTEERNRLGRALTSVRDPALAARTLALALSSDLPPSLAEHMVADVGREHTQQAWEFAVEHREALLKNLNALAVDHAFADVVGGSSNAADADMMEDYVRKNFGPDALVEAQRVGNGIRVRAAQKARLLPQVREALK</sequence>
<keyword evidence="7 9" id="KW-0862">Zinc</keyword>
<evidence type="ECO:0000256" key="5">
    <source>
        <dbReference type="ARBA" id="ARBA00022723"/>
    </source>
</evidence>
<evidence type="ECO:0000256" key="7">
    <source>
        <dbReference type="ARBA" id="ARBA00022833"/>
    </source>
</evidence>
<dbReference type="SUPFAM" id="SSF63737">
    <property type="entry name" value="Leukotriene A4 hydrolase N-terminal domain"/>
    <property type="match status" value="1"/>
</dbReference>
<dbReference type="Gene3D" id="1.10.390.10">
    <property type="entry name" value="Neutral Protease Domain 2"/>
    <property type="match status" value="1"/>
</dbReference>
<evidence type="ECO:0000313" key="15">
    <source>
        <dbReference type="Proteomes" id="UP001204621"/>
    </source>
</evidence>
<comment type="caution">
    <text evidence="14">The sequence shown here is derived from an EMBL/GenBank/DDBJ whole genome shotgun (WGS) entry which is preliminary data.</text>
</comment>
<feature type="domain" description="ERAP1-like C-terminal" evidence="12">
    <location>
        <begin position="554"/>
        <end position="838"/>
    </location>
</feature>
<dbReference type="Pfam" id="PF17900">
    <property type="entry name" value="Peptidase_M1_N"/>
    <property type="match status" value="1"/>
</dbReference>
<comment type="cofactor">
    <cofactor evidence="9">
        <name>Zn(2+)</name>
        <dbReference type="ChEBI" id="CHEBI:29105"/>
    </cofactor>
    <text evidence="9">Binds 1 zinc ion per subunit.</text>
</comment>
<keyword evidence="3 9" id="KW-0031">Aminopeptidase</keyword>
<protein>
    <recommendedName>
        <fullName evidence="9">Aminopeptidase</fullName>
        <ecNumber evidence="9">3.4.11.-</ecNumber>
    </recommendedName>
</protein>
<dbReference type="RefSeq" id="WP_258812387.1">
    <property type="nucleotide sequence ID" value="NZ_JANUGU010000004.1"/>
</dbReference>
<evidence type="ECO:0000256" key="8">
    <source>
        <dbReference type="ARBA" id="ARBA00023049"/>
    </source>
</evidence>
<feature type="domain" description="Aminopeptidase N-like N-terminal" evidence="13">
    <location>
        <begin position="42"/>
        <end position="223"/>
    </location>
</feature>
<keyword evidence="6 9" id="KW-0378">Hydrolase</keyword>
<evidence type="ECO:0000259" key="12">
    <source>
        <dbReference type="Pfam" id="PF11838"/>
    </source>
</evidence>
<dbReference type="Proteomes" id="UP001204621">
    <property type="component" value="Unassembled WGS sequence"/>
</dbReference>